<reference evidence="2" key="1">
    <citation type="submission" date="2016-04" db="EMBL/GenBank/DDBJ databases">
        <title>The genome sequence project of a novel Fervidobacterium isolate from a hot spring in Thailand.</title>
        <authorList>
            <person name="Gonzalez J.M."/>
            <person name="Cuecas A."/>
            <person name="Kanoksilapatham W."/>
        </authorList>
    </citation>
    <scope>NUCLEOTIDE SEQUENCE [LARGE SCALE GENOMIC DNA]</scope>
    <source>
        <strain evidence="2">FC2004</strain>
    </source>
</reference>
<evidence type="ECO:0000313" key="2">
    <source>
        <dbReference type="Proteomes" id="UP000094570"/>
    </source>
</evidence>
<comment type="caution">
    <text evidence="1">The sequence shown here is derived from an EMBL/GenBank/DDBJ whole genome shotgun (WGS) entry which is preliminary data.</text>
</comment>
<dbReference type="EMBL" id="LWAF01000008">
    <property type="protein sequence ID" value="ODN30312.1"/>
    <property type="molecule type" value="Genomic_DNA"/>
</dbReference>
<sequence>MVKYQLDIEKYKKAIEKVVQRFADKGWEEIKVEELWLETSLPIDLILEVIKSGISVPPEVKMITHRGNILWKRQE</sequence>
<evidence type="ECO:0000313" key="1">
    <source>
        <dbReference type="EMBL" id="ODN30312.1"/>
    </source>
</evidence>
<organism evidence="1 2">
    <name type="scientific">Fervidobacterium thailandense</name>
    <dbReference type="NCBI Taxonomy" id="1008305"/>
    <lineage>
        <taxon>Bacteria</taxon>
        <taxon>Thermotogati</taxon>
        <taxon>Thermotogota</taxon>
        <taxon>Thermotogae</taxon>
        <taxon>Thermotogales</taxon>
        <taxon>Fervidobacteriaceae</taxon>
        <taxon>Fervidobacterium</taxon>
    </lineage>
</organism>
<keyword evidence="2" id="KW-1185">Reference proteome</keyword>
<gene>
    <name evidence="1" type="ORF">A4H02_06105</name>
</gene>
<accession>A0A1E3G2C0</accession>
<name>A0A1E3G2C0_9BACT</name>
<dbReference type="AlphaFoldDB" id="A0A1E3G2C0"/>
<protein>
    <submittedName>
        <fullName evidence="1">Uncharacterized protein</fullName>
    </submittedName>
</protein>
<dbReference type="Proteomes" id="UP000094570">
    <property type="component" value="Unassembled WGS sequence"/>
</dbReference>
<proteinExistence type="predicted"/>
<dbReference type="OrthoDB" id="47313at2"/>
<dbReference type="STRING" id="1008305.A4H02_06105"/>